<evidence type="ECO:0000259" key="3">
    <source>
        <dbReference type="PROSITE" id="PS50853"/>
    </source>
</evidence>
<reference evidence="4" key="1">
    <citation type="submission" date="2023-03" db="EMBL/GenBank/DDBJ databases">
        <authorList>
            <person name="Steffen K."/>
            <person name="Cardenas P."/>
        </authorList>
    </citation>
    <scope>NUCLEOTIDE SEQUENCE</scope>
</reference>
<sequence>MYCCDIPYDFSAGERLCVGLYTGRGLNMKLAAIQLTVDSDLNDARPQFTLTCISTGGPATTVTWTRDTTTVTQGYMTVLVDTRTAQYIHTLTVTGRMPGLYNCIVKNNKPSTTSRTFTVKVASVPTNLASVVAGNDSTNIHLTWTPPTPLADTTGYMISSTGGGNSSSVDVSGGTTDNYTLTGLTRGEMYNISIVGISEHFFSESVAWDTVKLPEEREVMNEKEQEKGGKSNSGNAGSIAAGVLVPLILVAVIATLVVVTLIWLKRRCIQGLFGSPSATTSTTSKTVNFESSASTSTPIYDEVDTLRGVKSSQDIQLMSNEAYAPVINTSANSAYGQLATHVITQ</sequence>
<feature type="transmembrane region" description="Helical" evidence="1">
    <location>
        <begin position="239"/>
        <end position="264"/>
    </location>
</feature>
<dbReference type="Gene3D" id="2.60.40.10">
    <property type="entry name" value="Immunoglobulins"/>
    <property type="match status" value="2"/>
</dbReference>
<accession>A0AA35SUC3</accession>
<dbReference type="InterPro" id="IPR013783">
    <property type="entry name" value="Ig-like_fold"/>
</dbReference>
<keyword evidence="5" id="KW-1185">Reference proteome</keyword>
<dbReference type="SUPFAM" id="SSF48726">
    <property type="entry name" value="Immunoglobulin"/>
    <property type="match status" value="1"/>
</dbReference>
<evidence type="ECO:0000259" key="2">
    <source>
        <dbReference type="PROSITE" id="PS50835"/>
    </source>
</evidence>
<proteinExistence type="predicted"/>
<dbReference type="InterPro" id="IPR003961">
    <property type="entry name" value="FN3_dom"/>
</dbReference>
<evidence type="ECO:0000256" key="1">
    <source>
        <dbReference type="SAM" id="Phobius"/>
    </source>
</evidence>
<dbReference type="EMBL" id="CASHTH010002842">
    <property type="protein sequence ID" value="CAI8036043.1"/>
    <property type="molecule type" value="Genomic_DNA"/>
</dbReference>
<organism evidence="4 5">
    <name type="scientific">Geodia barretti</name>
    <name type="common">Barrett's horny sponge</name>
    <dbReference type="NCBI Taxonomy" id="519541"/>
    <lineage>
        <taxon>Eukaryota</taxon>
        <taxon>Metazoa</taxon>
        <taxon>Porifera</taxon>
        <taxon>Demospongiae</taxon>
        <taxon>Heteroscleromorpha</taxon>
        <taxon>Tetractinellida</taxon>
        <taxon>Astrophorina</taxon>
        <taxon>Geodiidae</taxon>
        <taxon>Geodia</taxon>
    </lineage>
</organism>
<dbReference type="AlphaFoldDB" id="A0AA35SUC3"/>
<feature type="domain" description="Fibronectin type-III" evidence="3">
    <location>
        <begin position="124"/>
        <end position="216"/>
    </location>
</feature>
<protein>
    <submittedName>
        <fullName evidence="4">Uncharacterized protein</fullName>
    </submittedName>
</protein>
<keyword evidence="1" id="KW-0472">Membrane</keyword>
<dbReference type="Pfam" id="PF13895">
    <property type="entry name" value="Ig_2"/>
    <property type="match status" value="1"/>
</dbReference>
<evidence type="ECO:0000313" key="4">
    <source>
        <dbReference type="EMBL" id="CAI8036043.1"/>
    </source>
</evidence>
<dbReference type="InterPro" id="IPR036116">
    <property type="entry name" value="FN3_sf"/>
</dbReference>
<gene>
    <name evidence="4" type="ORF">GBAR_LOCUS20225</name>
</gene>
<dbReference type="SUPFAM" id="SSF49265">
    <property type="entry name" value="Fibronectin type III"/>
    <property type="match status" value="1"/>
</dbReference>
<dbReference type="Pfam" id="PF00041">
    <property type="entry name" value="fn3"/>
    <property type="match status" value="1"/>
</dbReference>
<dbReference type="Proteomes" id="UP001174909">
    <property type="component" value="Unassembled WGS sequence"/>
</dbReference>
<dbReference type="SMART" id="SM00060">
    <property type="entry name" value="FN3"/>
    <property type="match status" value="1"/>
</dbReference>
<keyword evidence="1" id="KW-1133">Transmembrane helix</keyword>
<dbReference type="PROSITE" id="PS50835">
    <property type="entry name" value="IG_LIKE"/>
    <property type="match status" value="1"/>
</dbReference>
<dbReference type="PROSITE" id="PS50853">
    <property type="entry name" value="FN3"/>
    <property type="match status" value="1"/>
</dbReference>
<dbReference type="InterPro" id="IPR007110">
    <property type="entry name" value="Ig-like_dom"/>
</dbReference>
<feature type="domain" description="Ig-like" evidence="2">
    <location>
        <begin position="49"/>
        <end position="118"/>
    </location>
</feature>
<keyword evidence="1" id="KW-0812">Transmembrane</keyword>
<comment type="caution">
    <text evidence="4">The sequence shown here is derived from an EMBL/GenBank/DDBJ whole genome shotgun (WGS) entry which is preliminary data.</text>
</comment>
<dbReference type="CDD" id="cd00063">
    <property type="entry name" value="FN3"/>
    <property type="match status" value="1"/>
</dbReference>
<evidence type="ECO:0000313" key="5">
    <source>
        <dbReference type="Proteomes" id="UP001174909"/>
    </source>
</evidence>
<dbReference type="InterPro" id="IPR036179">
    <property type="entry name" value="Ig-like_dom_sf"/>
</dbReference>
<name>A0AA35SUC3_GEOBA</name>